<dbReference type="InterPro" id="IPR011048">
    <property type="entry name" value="Haem_d1_sf"/>
</dbReference>
<feature type="binding site" evidence="6">
    <location>
        <position position="259"/>
    </location>
    <ligand>
        <name>Fe cation</name>
        <dbReference type="ChEBI" id="CHEBI:24875"/>
        <note>catalytic</note>
    </ligand>
</feature>
<keyword evidence="5 6" id="KW-0408">Iron</keyword>
<keyword evidence="2 6" id="KW-0479">Metal-binding</keyword>
<evidence type="ECO:0000256" key="3">
    <source>
        <dbReference type="ARBA" id="ARBA00022964"/>
    </source>
</evidence>
<feature type="binding site" evidence="6">
    <location>
        <position position="308"/>
    </location>
    <ligand>
        <name>Fe cation</name>
        <dbReference type="ChEBI" id="CHEBI:24875"/>
        <note>catalytic</note>
    </ligand>
</feature>
<dbReference type="STRING" id="88036.D8RNR8"/>
<dbReference type="KEGG" id="smo:SELMODRAFT_173016"/>
<dbReference type="Pfam" id="PF03055">
    <property type="entry name" value="RPE65"/>
    <property type="match status" value="1"/>
</dbReference>
<comment type="cofactor">
    <cofactor evidence="6">
        <name>Fe(2+)</name>
        <dbReference type="ChEBI" id="CHEBI:29033"/>
    </cofactor>
    <text evidence="6">Binds 1 Fe(2+) ion per subunit.</text>
</comment>
<evidence type="ECO:0000256" key="6">
    <source>
        <dbReference type="PIRSR" id="PIRSR604294-1"/>
    </source>
</evidence>
<dbReference type="OMA" id="WHIGDYN"/>
<proteinExistence type="inferred from homology"/>
<evidence type="ECO:0000313" key="7">
    <source>
        <dbReference type="EMBL" id="EFJ25914.1"/>
    </source>
</evidence>
<dbReference type="PANTHER" id="PTHR10543">
    <property type="entry name" value="BETA-CAROTENE DIOXYGENASE"/>
    <property type="match status" value="1"/>
</dbReference>
<dbReference type="FunCoup" id="D8RNR8">
    <property type="interactions" value="117"/>
</dbReference>
<dbReference type="GO" id="GO:0046872">
    <property type="term" value="F:metal ion binding"/>
    <property type="evidence" value="ECO:0007669"/>
    <property type="project" value="UniProtKB-KW"/>
</dbReference>
<dbReference type="eggNOG" id="KOG1285">
    <property type="taxonomic scope" value="Eukaryota"/>
</dbReference>
<dbReference type="SUPFAM" id="SSF51004">
    <property type="entry name" value="C-terminal (heme d1) domain of cytochrome cd1-nitrite reductase"/>
    <property type="match status" value="1"/>
</dbReference>
<feature type="binding site" evidence="6">
    <location>
        <position position="562"/>
    </location>
    <ligand>
        <name>Fe cation</name>
        <dbReference type="ChEBI" id="CHEBI:24875"/>
        <note>catalytic</note>
    </ligand>
</feature>
<evidence type="ECO:0000256" key="5">
    <source>
        <dbReference type="ARBA" id="ARBA00023004"/>
    </source>
</evidence>
<dbReference type="InterPro" id="IPR004294">
    <property type="entry name" value="Carotenoid_Oase"/>
</dbReference>
<name>D8RNR8_SELML</name>
<organism evidence="8">
    <name type="scientific">Selaginella moellendorffii</name>
    <name type="common">Spikemoss</name>
    <dbReference type="NCBI Taxonomy" id="88036"/>
    <lineage>
        <taxon>Eukaryota</taxon>
        <taxon>Viridiplantae</taxon>
        <taxon>Streptophyta</taxon>
        <taxon>Embryophyta</taxon>
        <taxon>Tracheophyta</taxon>
        <taxon>Lycopodiopsida</taxon>
        <taxon>Selaginellales</taxon>
        <taxon>Selaginellaceae</taxon>
        <taxon>Selaginella</taxon>
    </lineage>
</organism>
<evidence type="ECO:0000256" key="2">
    <source>
        <dbReference type="ARBA" id="ARBA00022723"/>
    </source>
</evidence>
<keyword evidence="8" id="KW-1185">Reference proteome</keyword>
<dbReference type="HOGENOM" id="CLU_016472_1_1_1"/>
<evidence type="ECO:0000313" key="8">
    <source>
        <dbReference type="Proteomes" id="UP000001514"/>
    </source>
</evidence>
<dbReference type="PANTHER" id="PTHR10543:SF24">
    <property type="entry name" value="CAROTENOID ISOMEROOXYGENASE"/>
    <property type="match status" value="1"/>
</dbReference>
<dbReference type="InParanoid" id="D8RNR8"/>
<keyword evidence="3" id="KW-0223">Dioxygenase</keyword>
<dbReference type="GeneID" id="9637018"/>
<dbReference type="OrthoDB" id="407010at2759"/>
<evidence type="ECO:0000256" key="1">
    <source>
        <dbReference type="ARBA" id="ARBA00006787"/>
    </source>
</evidence>
<dbReference type="GO" id="GO:0010436">
    <property type="term" value="F:carotenoid dioxygenase activity"/>
    <property type="evidence" value="ECO:0000318"/>
    <property type="project" value="GO_Central"/>
</dbReference>
<comment type="similarity">
    <text evidence="1">Belongs to the carotenoid oxygenase family.</text>
</comment>
<gene>
    <name evidence="7" type="primary">MAX4-1</name>
    <name evidence="7" type="ORF">SELMODRAFT_173016</name>
</gene>
<sequence>MESLVVSSQATGVHNGLLLHSESKLKKSHAAGFPRSGPLLHGRSWNQSTRIKSIEVRSILTREPAKQAGESCQHEELKPAWLNDKYAGLATWNSIRRESWEGELPVIQGQIPLWLKGTYLRNGPGRFEMGEHRFGHLFDGYSCLLRLYFENGKLHVKHAQLQSDAYKSARKNQQACFREFSVVPKHENVWSLLEDVVGMAMGTTLTDNANTGVICLGDGRVVCITETVKSSTQIDPWTLDTIGRFTYDDNHKGLLHSGHPYVTDKEFITALPDLIKPGYDIVRMEPGTNTRKHLGRVNCKGPAPGWIHSFALTENYIVIPEMALRYSTKNLLKAEPCPYYKFEYMPEHGSYLHVMDRKSGKVVNVVEVPNFLMFHFINAYEETGEDGKPRIVADCCEHLSNPIILRRMELAELRSKGKEMPYARLGRFKIPISGGGKGTLENAVPPQVHGHGLDMNTMNPHYYSRDYRYVYANGAHRPCHFPNSLVKIDIKGQSAKEWYEHGSIPTEPMFVPRPGATEEDDGVAISIVNDDKGDGYVLLLDGKSFEEVARAPLPYGLPYGIHGAWLDQR</sequence>
<dbReference type="GO" id="GO:0009507">
    <property type="term" value="C:chloroplast"/>
    <property type="evidence" value="ECO:0000318"/>
    <property type="project" value="GO_Central"/>
</dbReference>
<dbReference type="AlphaFoldDB" id="D8RNR8"/>
<accession>D8RNR8</accession>
<feature type="binding site" evidence="6">
    <location>
        <position position="375"/>
    </location>
    <ligand>
        <name>Fe cation</name>
        <dbReference type="ChEBI" id="CHEBI:24875"/>
        <note>catalytic</note>
    </ligand>
</feature>
<keyword evidence="4" id="KW-0560">Oxidoreductase</keyword>
<dbReference type="EMBL" id="GL377585">
    <property type="protein sequence ID" value="EFJ25914.1"/>
    <property type="molecule type" value="Genomic_DNA"/>
</dbReference>
<reference evidence="7 8" key="1">
    <citation type="journal article" date="2011" name="Science">
        <title>The Selaginella genome identifies genetic changes associated with the evolution of vascular plants.</title>
        <authorList>
            <person name="Banks J.A."/>
            <person name="Nishiyama T."/>
            <person name="Hasebe M."/>
            <person name="Bowman J.L."/>
            <person name="Gribskov M."/>
            <person name="dePamphilis C."/>
            <person name="Albert V.A."/>
            <person name="Aono N."/>
            <person name="Aoyama T."/>
            <person name="Ambrose B.A."/>
            <person name="Ashton N.W."/>
            <person name="Axtell M.J."/>
            <person name="Barker E."/>
            <person name="Barker M.S."/>
            <person name="Bennetzen J.L."/>
            <person name="Bonawitz N.D."/>
            <person name="Chapple C."/>
            <person name="Cheng C."/>
            <person name="Correa L.G."/>
            <person name="Dacre M."/>
            <person name="DeBarry J."/>
            <person name="Dreyer I."/>
            <person name="Elias M."/>
            <person name="Engstrom E.M."/>
            <person name="Estelle M."/>
            <person name="Feng L."/>
            <person name="Finet C."/>
            <person name="Floyd S.K."/>
            <person name="Frommer W.B."/>
            <person name="Fujita T."/>
            <person name="Gramzow L."/>
            <person name="Gutensohn M."/>
            <person name="Harholt J."/>
            <person name="Hattori M."/>
            <person name="Heyl A."/>
            <person name="Hirai T."/>
            <person name="Hiwatashi Y."/>
            <person name="Ishikawa M."/>
            <person name="Iwata M."/>
            <person name="Karol K.G."/>
            <person name="Koehler B."/>
            <person name="Kolukisaoglu U."/>
            <person name="Kubo M."/>
            <person name="Kurata T."/>
            <person name="Lalonde S."/>
            <person name="Li K."/>
            <person name="Li Y."/>
            <person name="Litt A."/>
            <person name="Lyons E."/>
            <person name="Manning G."/>
            <person name="Maruyama T."/>
            <person name="Michael T.P."/>
            <person name="Mikami K."/>
            <person name="Miyazaki S."/>
            <person name="Morinaga S."/>
            <person name="Murata T."/>
            <person name="Mueller-Roeber B."/>
            <person name="Nelson D.R."/>
            <person name="Obara M."/>
            <person name="Oguri Y."/>
            <person name="Olmstead R.G."/>
            <person name="Onodera N."/>
            <person name="Petersen B.L."/>
            <person name="Pils B."/>
            <person name="Prigge M."/>
            <person name="Rensing S.A."/>
            <person name="Riano-Pachon D.M."/>
            <person name="Roberts A.W."/>
            <person name="Sato Y."/>
            <person name="Scheller H.V."/>
            <person name="Schulz B."/>
            <person name="Schulz C."/>
            <person name="Shakirov E.V."/>
            <person name="Shibagaki N."/>
            <person name="Shinohara N."/>
            <person name="Shippen D.E."/>
            <person name="Soerensen I."/>
            <person name="Sotooka R."/>
            <person name="Sugimoto N."/>
            <person name="Sugita M."/>
            <person name="Sumikawa N."/>
            <person name="Tanurdzic M."/>
            <person name="Theissen G."/>
            <person name="Ulvskov P."/>
            <person name="Wakazuki S."/>
            <person name="Weng J.K."/>
            <person name="Willats W.W."/>
            <person name="Wipf D."/>
            <person name="Wolf P.G."/>
            <person name="Yang L."/>
            <person name="Zimmer A.D."/>
            <person name="Zhu Q."/>
            <person name="Mitros T."/>
            <person name="Hellsten U."/>
            <person name="Loque D."/>
            <person name="Otillar R."/>
            <person name="Salamov A."/>
            <person name="Schmutz J."/>
            <person name="Shapiro H."/>
            <person name="Lindquist E."/>
            <person name="Lucas S."/>
            <person name="Rokhsar D."/>
            <person name="Grigoriev I.V."/>
        </authorList>
    </citation>
    <scope>NUCLEOTIDE SEQUENCE [LARGE SCALE GENOMIC DNA]</scope>
</reference>
<protein>
    <submittedName>
        <fullName evidence="7">Uncharacterized protein MAX4-1</fullName>
    </submittedName>
</protein>
<dbReference type="Proteomes" id="UP000001514">
    <property type="component" value="Unassembled WGS sequence"/>
</dbReference>
<evidence type="ECO:0000256" key="4">
    <source>
        <dbReference type="ARBA" id="ARBA00023002"/>
    </source>
</evidence>
<dbReference type="Gramene" id="EFJ25914">
    <property type="protein sequence ID" value="EFJ25914"/>
    <property type="gene ID" value="SELMODRAFT_173016"/>
</dbReference>
<dbReference type="GO" id="GO:0016121">
    <property type="term" value="P:carotene catabolic process"/>
    <property type="evidence" value="ECO:0000318"/>
    <property type="project" value="GO_Central"/>
</dbReference>